<dbReference type="SUPFAM" id="SSF52317">
    <property type="entry name" value="Class I glutamine amidotransferase-like"/>
    <property type="match status" value="1"/>
</dbReference>
<dbReference type="InterPro" id="IPR029062">
    <property type="entry name" value="Class_I_gatase-like"/>
</dbReference>
<evidence type="ECO:0000259" key="7">
    <source>
        <dbReference type="Pfam" id="PF06283"/>
    </source>
</evidence>
<evidence type="ECO:0000256" key="3">
    <source>
        <dbReference type="ARBA" id="ARBA00022982"/>
    </source>
</evidence>
<evidence type="ECO:0000259" key="6">
    <source>
        <dbReference type="Pfam" id="PF00127"/>
    </source>
</evidence>
<dbReference type="SUPFAM" id="SSF49899">
    <property type="entry name" value="Concanavalin A-like lectins/glucanases"/>
    <property type="match status" value="1"/>
</dbReference>
<dbReference type="InterPro" id="IPR029010">
    <property type="entry name" value="ThuA-like"/>
</dbReference>
<evidence type="ECO:0000256" key="5">
    <source>
        <dbReference type="SAM" id="SignalP"/>
    </source>
</evidence>
<dbReference type="SUPFAM" id="SSF50952">
    <property type="entry name" value="Soluble quinoprotein glucose dehydrogenase"/>
    <property type="match status" value="1"/>
</dbReference>
<feature type="domain" description="ThuA-like" evidence="7">
    <location>
        <begin position="42"/>
        <end position="238"/>
    </location>
</feature>
<dbReference type="EMBL" id="BAABEY010000018">
    <property type="protein sequence ID" value="GAA4438227.1"/>
    <property type="molecule type" value="Genomic_DNA"/>
</dbReference>
<keyword evidence="5" id="KW-0732">Signal</keyword>
<gene>
    <name evidence="9" type="ORF">GCM10023091_18580</name>
</gene>
<keyword evidence="3" id="KW-0249">Electron transport</keyword>
<protein>
    <submittedName>
        <fullName evidence="9">ThuA domain-containing protein</fullName>
    </submittedName>
</protein>
<dbReference type="Proteomes" id="UP001501508">
    <property type="component" value="Unassembled WGS sequence"/>
</dbReference>
<dbReference type="Gene3D" id="1.25.10.10">
    <property type="entry name" value="Leucine-rich Repeat Variant"/>
    <property type="match status" value="1"/>
</dbReference>
<dbReference type="Pfam" id="PF23500">
    <property type="entry name" value="DUF7133"/>
    <property type="match status" value="1"/>
</dbReference>
<sequence>MTIRPNLLACCLSILFIFGCAGSRQQSPKKTATVQPRRAEVLFLGHHSKHHDADKFAPWLSIKLFRSGVNTTYTTQLEDLNPENLAKFDGLIIYANHEYLPPAQEAALKQFVSAGKALIPLHSASGCFRNSDWYISTIGGAFDSHKTGTFKNVIANARHPVMAGITEFETWDETYVHKRINPDIEILGYRVEGDRKEPYTWVRTEGKARVFYTAYGHEDKTWTHIGFLNLVRNGVLWALGDEVQAGIRALNIRDVDIYNADTISKYAQRHVVPKIQEPLSPAEAQKIMQVHPDFDLVLFAAEPDIINPIAMTWDERGRLWVVESVDYPNTFVETDGAANDRIKICEDTDGDGKADKFTVFADSLNIPTSIVLINGGALVSMAPNFIFLKDTNGDDRADLRETVISGWGKFDTHAGPSNLLYGFDNKVWGVVGYSGFNGTINGSKHRFPQGLYRFKPDGTDFEYLGSSSNNTWGLGLTEDNNVFISTANNTHSAYYSMPMRLFHKSLAGDQKPVQAIQKIDGHYEAHHLTPNSRQVDVTGGFTSAAGHRFYTARNFPKSYWNRVAFVNEPTIRLVHNALIERDGAGFKEADGWNLTASSDEWFGPVYTDVGPDGAVWVADWYNFIIQHNVFVPRQSPSEFILPFNDQPHGQGNAFSSPLRDTNHGRIYRIVYKHAKKHPPLKLSKTDLPGLLAALENDNMFWRMTAQRLLVESQNRQALDGLCRLIEKQLVDEVGLNSPAVHALWTLHGLGLIEDQKALAAAKSALLHPAAGVRKAAVQVLPKNDSSFRALYSAGMLQDADLNTRLAVFVELAAYPASEKIGKALFEAAQNLQNSSDKWLSRALFAAIDQHSTGFEKALRDEPEPGAFVHAVSQSLKKSVYPVPRSVLYQDAPKIAGKAFSFSADLSKPADKPLAGFIVGQGNRENGYAVFVKDGKVNFTVNQHGRHVNAVSKTSLPEKFSVRVALHKSGKMTIHINGEEAGTAEAAGLFHQNPGYGFRSGGDFQADEAPIGDYTGSFELAGNFQNGALEVTDPETESKPAAAHMHRDRDVTYLVLKAVPDMMAYDQKLLTVKAGSKVSITFDNQDAMQHNLLVIRPGSLNRVGKAADELLRDPKAFEKQYVPATPDILYSTKLIEPGAVVSLEFTAPAQTGDYPYVCTFPGHWRGMNGILRVVR</sequence>
<evidence type="ECO:0000313" key="10">
    <source>
        <dbReference type="Proteomes" id="UP001501508"/>
    </source>
</evidence>
<dbReference type="PANTHER" id="PTHR33546">
    <property type="entry name" value="LARGE, MULTIFUNCTIONAL SECRETED PROTEIN-RELATED"/>
    <property type="match status" value="1"/>
</dbReference>
<keyword evidence="1" id="KW-0813">Transport</keyword>
<dbReference type="InterPro" id="IPR008972">
    <property type="entry name" value="Cupredoxin"/>
</dbReference>
<proteinExistence type="predicted"/>
<dbReference type="SUPFAM" id="SSF49503">
    <property type="entry name" value="Cupredoxins"/>
    <property type="match status" value="1"/>
</dbReference>
<evidence type="ECO:0000313" key="9">
    <source>
        <dbReference type="EMBL" id="GAA4438227.1"/>
    </source>
</evidence>
<name>A0ABP8LVS6_9BACT</name>
<dbReference type="InterPro" id="IPR000923">
    <property type="entry name" value="BlueCu_1"/>
</dbReference>
<keyword evidence="2" id="KW-0479">Metal-binding</keyword>
<feature type="domain" description="Blue (type 1) copper" evidence="6">
    <location>
        <begin position="1060"/>
        <end position="1172"/>
    </location>
</feature>
<organism evidence="9 10">
    <name type="scientific">Ravibacter arvi</name>
    <dbReference type="NCBI Taxonomy" id="2051041"/>
    <lineage>
        <taxon>Bacteria</taxon>
        <taxon>Pseudomonadati</taxon>
        <taxon>Bacteroidota</taxon>
        <taxon>Cytophagia</taxon>
        <taxon>Cytophagales</taxon>
        <taxon>Spirosomataceae</taxon>
        <taxon>Ravibacter</taxon>
    </lineage>
</organism>
<feature type="chain" id="PRO_5045589517" evidence="5">
    <location>
        <begin position="22"/>
        <end position="1174"/>
    </location>
</feature>
<dbReference type="RefSeq" id="WP_345028258.1">
    <property type="nucleotide sequence ID" value="NZ_BAABEY010000018.1"/>
</dbReference>
<dbReference type="NCBIfam" id="TIGR02604">
    <property type="entry name" value="Piru_Ver_Nterm"/>
    <property type="match status" value="1"/>
</dbReference>
<dbReference type="InterPro" id="IPR055557">
    <property type="entry name" value="DUF7133"/>
</dbReference>
<dbReference type="SUPFAM" id="SSF48371">
    <property type="entry name" value="ARM repeat"/>
    <property type="match status" value="1"/>
</dbReference>
<dbReference type="InterPro" id="IPR016024">
    <property type="entry name" value="ARM-type_fold"/>
</dbReference>
<dbReference type="InterPro" id="IPR013428">
    <property type="entry name" value="Membrane-bound_put_N"/>
</dbReference>
<dbReference type="Pfam" id="PF00127">
    <property type="entry name" value="Copper-bind"/>
    <property type="match status" value="1"/>
</dbReference>
<evidence type="ECO:0000259" key="8">
    <source>
        <dbReference type="Pfam" id="PF23500"/>
    </source>
</evidence>
<feature type="signal peptide" evidence="5">
    <location>
        <begin position="1"/>
        <end position="21"/>
    </location>
</feature>
<dbReference type="PANTHER" id="PTHR33546:SF1">
    <property type="entry name" value="LARGE, MULTIFUNCTIONAL SECRETED PROTEIN"/>
    <property type="match status" value="1"/>
</dbReference>
<dbReference type="InterPro" id="IPR011989">
    <property type="entry name" value="ARM-like"/>
</dbReference>
<keyword evidence="4" id="KW-0186">Copper</keyword>
<accession>A0ABP8LVS6</accession>
<dbReference type="PROSITE" id="PS51257">
    <property type="entry name" value="PROKAR_LIPOPROTEIN"/>
    <property type="match status" value="1"/>
</dbReference>
<dbReference type="Gene3D" id="2.60.40.420">
    <property type="entry name" value="Cupredoxins - blue copper proteins"/>
    <property type="match status" value="1"/>
</dbReference>
<reference evidence="10" key="1">
    <citation type="journal article" date="2019" name="Int. J. Syst. Evol. Microbiol.">
        <title>The Global Catalogue of Microorganisms (GCM) 10K type strain sequencing project: providing services to taxonomists for standard genome sequencing and annotation.</title>
        <authorList>
            <consortium name="The Broad Institute Genomics Platform"/>
            <consortium name="The Broad Institute Genome Sequencing Center for Infectious Disease"/>
            <person name="Wu L."/>
            <person name="Ma J."/>
        </authorList>
    </citation>
    <scope>NUCLEOTIDE SEQUENCE [LARGE SCALE GENOMIC DNA]</scope>
    <source>
        <strain evidence="10">JCM 31920</strain>
    </source>
</reference>
<feature type="domain" description="DUF7133" evidence="8">
    <location>
        <begin position="280"/>
        <end position="672"/>
    </location>
</feature>
<dbReference type="PROSITE" id="PS00196">
    <property type="entry name" value="COPPER_BLUE"/>
    <property type="match status" value="1"/>
</dbReference>
<evidence type="ECO:0000256" key="1">
    <source>
        <dbReference type="ARBA" id="ARBA00022448"/>
    </source>
</evidence>
<dbReference type="InterPro" id="IPR011042">
    <property type="entry name" value="6-blade_b-propeller_TolB-like"/>
</dbReference>
<dbReference type="CDD" id="cd04233">
    <property type="entry name" value="Auracyanin"/>
    <property type="match status" value="1"/>
</dbReference>
<dbReference type="Gene3D" id="3.40.50.880">
    <property type="match status" value="1"/>
</dbReference>
<dbReference type="InterPro" id="IPR011041">
    <property type="entry name" value="Quinoprot_gluc/sorb_DH_b-prop"/>
</dbReference>
<keyword evidence="10" id="KW-1185">Reference proteome</keyword>
<dbReference type="InterPro" id="IPR013320">
    <property type="entry name" value="ConA-like_dom_sf"/>
</dbReference>
<dbReference type="InterPro" id="IPR028871">
    <property type="entry name" value="BlueCu_1_BS"/>
</dbReference>
<dbReference type="Pfam" id="PF06283">
    <property type="entry name" value="ThuA"/>
    <property type="match status" value="1"/>
</dbReference>
<comment type="caution">
    <text evidence="9">The sequence shown here is derived from an EMBL/GenBank/DDBJ whole genome shotgun (WGS) entry which is preliminary data.</text>
</comment>
<evidence type="ECO:0000256" key="4">
    <source>
        <dbReference type="ARBA" id="ARBA00023008"/>
    </source>
</evidence>
<evidence type="ECO:0000256" key="2">
    <source>
        <dbReference type="ARBA" id="ARBA00022723"/>
    </source>
</evidence>
<dbReference type="Gene3D" id="2.120.10.30">
    <property type="entry name" value="TolB, C-terminal domain"/>
    <property type="match status" value="1"/>
</dbReference>